<organism evidence="1 2">
    <name type="scientific">Funneliformis geosporum</name>
    <dbReference type="NCBI Taxonomy" id="1117311"/>
    <lineage>
        <taxon>Eukaryota</taxon>
        <taxon>Fungi</taxon>
        <taxon>Fungi incertae sedis</taxon>
        <taxon>Mucoromycota</taxon>
        <taxon>Glomeromycotina</taxon>
        <taxon>Glomeromycetes</taxon>
        <taxon>Glomerales</taxon>
        <taxon>Glomeraceae</taxon>
        <taxon>Funneliformis</taxon>
    </lineage>
</organism>
<comment type="caution">
    <text evidence="1">The sequence shown here is derived from an EMBL/GenBank/DDBJ whole genome shotgun (WGS) entry which is preliminary data.</text>
</comment>
<name>A0A9W4WJG6_9GLOM</name>
<accession>A0A9W4WJG6</accession>
<protein>
    <submittedName>
        <fullName evidence="1">14345_t:CDS:1</fullName>
    </submittedName>
</protein>
<dbReference type="Proteomes" id="UP001153678">
    <property type="component" value="Unassembled WGS sequence"/>
</dbReference>
<evidence type="ECO:0000313" key="1">
    <source>
        <dbReference type="EMBL" id="CAI2166398.1"/>
    </source>
</evidence>
<dbReference type="AlphaFoldDB" id="A0A9W4WJG6"/>
<gene>
    <name evidence="1" type="ORF">FWILDA_LOCUS2553</name>
</gene>
<keyword evidence="2" id="KW-1185">Reference proteome</keyword>
<reference evidence="1" key="1">
    <citation type="submission" date="2022-08" db="EMBL/GenBank/DDBJ databases">
        <authorList>
            <person name="Kallberg Y."/>
            <person name="Tangrot J."/>
            <person name="Rosling A."/>
        </authorList>
    </citation>
    <scope>NUCLEOTIDE SEQUENCE</scope>
    <source>
        <strain evidence="1">Wild A</strain>
    </source>
</reference>
<sequence>MTHDPYFHFHFITNRASDLSGLRVAFDSRFLSELYNSISSLLRSNNLVN</sequence>
<evidence type="ECO:0000313" key="2">
    <source>
        <dbReference type="Proteomes" id="UP001153678"/>
    </source>
</evidence>
<dbReference type="EMBL" id="CAMKVN010000300">
    <property type="protein sequence ID" value="CAI2166398.1"/>
    <property type="molecule type" value="Genomic_DNA"/>
</dbReference>
<proteinExistence type="predicted"/>